<evidence type="ECO:0000256" key="1">
    <source>
        <dbReference type="ARBA" id="ARBA00022737"/>
    </source>
</evidence>
<dbReference type="Pfam" id="PF00571">
    <property type="entry name" value="CBS"/>
    <property type="match status" value="2"/>
</dbReference>
<dbReference type="SMART" id="SM00116">
    <property type="entry name" value="CBS"/>
    <property type="match status" value="2"/>
</dbReference>
<dbReference type="eggNOG" id="COG0517">
    <property type="taxonomic scope" value="Bacteria"/>
</dbReference>
<dbReference type="STRING" id="557598.LHK_01656"/>
<keyword evidence="2" id="KW-0129">CBS domain</keyword>
<evidence type="ECO:0000313" key="5">
    <source>
        <dbReference type="Proteomes" id="UP000002010"/>
    </source>
</evidence>
<dbReference type="RefSeq" id="WP_012697128.1">
    <property type="nucleotide sequence ID" value="NC_012559.1"/>
</dbReference>
<dbReference type="SUPFAM" id="SSF54631">
    <property type="entry name" value="CBS-domain pair"/>
    <property type="match status" value="1"/>
</dbReference>
<evidence type="ECO:0000259" key="3">
    <source>
        <dbReference type="PROSITE" id="PS51371"/>
    </source>
</evidence>
<sequence length="369" mass="42172">MDIDNRLSQIKLDLDNNREVPPVSVRELLGWFGVERRRYKVSYRIKQELIKNSLATKPDFDAVPLDVKINFHLLRNDEHYSNIDFITETETNNNVGEKAGAEAEKTSIKKDSQQYVVGAADEPAFRVTRLCAANQKPTTVKPNQLLREALTIMMLNDFSQLPVMTNDRSVKGIITLSSIMNRQHFSSHDSLDDLTVQDCMIDHVEVSETASLFSVIDKIVENSYVLVRSADNLISGIVTATDLSMQFRQLSEPFLLLAEIENHLRSLIDRRFTLVELEKAKNQNDDNRAILSVADLTLGEIVRLLEDNENWKKIGVPLDRPIIIEHLNKIRIIRNDVMHFDPDGITDEDHATLLAFVQFLHNICKLQKK</sequence>
<dbReference type="InterPro" id="IPR046342">
    <property type="entry name" value="CBS_dom_sf"/>
</dbReference>
<organism evidence="4 5">
    <name type="scientific">Laribacter hongkongensis (strain HLHK9)</name>
    <dbReference type="NCBI Taxonomy" id="557598"/>
    <lineage>
        <taxon>Bacteria</taxon>
        <taxon>Pseudomonadati</taxon>
        <taxon>Pseudomonadota</taxon>
        <taxon>Betaproteobacteria</taxon>
        <taxon>Neisseriales</taxon>
        <taxon>Aquaspirillaceae</taxon>
        <taxon>Laribacter</taxon>
    </lineage>
</organism>
<dbReference type="EMBL" id="CP001154">
    <property type="protein sequence ID" value="ACO74642.1"/>
    <property type="molecule type" value="Genomic_DNA"/>
</dbReference>
<name>C1D852_LARHH</name>
<keyword evidence="1" id="KW-0677">Repeat</keyword>
<dbReference type="KEGG" id="lhk:LHK_01656"/>
<gene>
    <name evidence="4" type="ordered locus">LHK_01656</name>
</gene>
<dbReference type="HOGENOM" id="CLU_049449_0_0_4"/>
<dbReference type="PANTHER" id="PTHR48108:SF26">
    <property type="entry name" value="CBS DOMAIN-CONTAINING PROTEIN DDB_G0289609"/>
    <property type="match status" value="1"/>
</dbReference>
<dbReference type="PANTHER" id="PTHR48108">
    <property type="entry name" value="CBS DOMAIN-CONTAINING PROTEIN CBSX2, CHLOROPLASTIC"/>
    <property type="match status" value="1"/>
</dbReference>
<proteinExistence type="predicted"/>
<dbReference type="InterPro" id="IPR000644">
    <property type="entry name" value="CBS_dom"/>
</dbReference>
<reference evidence="4 5" key="1">
    <citation type="journal article" date="2009" name="PLoS Genet.">
        <title>The complete genome and proteome of Laribacter hongkongensis reveal potential mechanisms for adaptations to different temperatures and habitats.</title>
        <authorList>
            <person name="Woo P.C."/>
            <person name="Lau S.K."/>
            <person name="Tse H."/>
            <person name="Teng J.L."/>
            <person name="Curreem S.O."/>
            <person name="Tsang A.K."/>
            <person name="Fan R.Y."/>
            <person name="Wong G.K."/>
            <person name="Huang Y."/>
            <person name="Loman N.J."/>
            <person name="Snyder L.A."/>
            <person name="Cai J.J."/>
            <person name="Huang J.D."/>
            <person name="Mak W."/>
            <person name="Pallen M.J."/>
            <person name="Lok S."/>
            <person name="Yuen K.Y."/>
        </authorList>
    </citation>
    <scope>NUCLEOTIDE SEQUENCE [LARGE SCALE GENOMIC DNA]</scope>
    <source>
        <strain evidence="4 5">HLHK9</strain>
    </source>
</reference>
<evidence type="ECO:0000313" key="4">
    <source>
        <dbReference type="EMBL" id="ACO74642.1"/>
    </source>
</evidence>
<feature type="domain" description="CBS" evidence="3">
    <location>
        <begin position="133"/>
        <end position="190"/>
    </location>
</feature>
<keyword evidence="5" id="KW-1185">Reference proteome</keyword>
<dbReference type="Gene3D" id="3.10.580.10">
    <property type="entry name" value="CBS-domain"/>
    <property type="match status" value="1"/>
</dbReference>
<evidence type="ECO:0000256" key="2">
    <source>
        <dbReference type="PROSITE-ProRule" id="PRU00703"/>
    </source>
</evidence>
<dbReference type="PROSITE" id="PS51371">
    <property type="entry name" value="CBS"/>
    <property type="match status" value="1"/>
</dbReference>
<dbReference type="AlphaFoldDB" id="C1D852"/>
<protein>
    <submittedName>
        <fullName evidence="4">CBS domain containing protein</fullName>
    </submittedName>
</protein>
<accession>C1D852</accession>
<dbReference type="Proteomes" id="UP000002010">
    <property type="component" value="Chromosome"/>
</dbReference>
<dbReference type="InterPro" id="IPR051462">
    <property type="entry name" value="CBS_domain-containing"/>
</dbReference>